<keyword evidence="1" id="KW-0812">Transmembrane</keyword>
<dbReference type="EMBL" id="QQWG01000024">
    <property type="protein sequence ID" value="RRG19199.1"/>
    <property type="molecule type" value="Genomic_DNA"/>
</dbReference>
<dbReference type="OrthoDB" id="9789516at2"/>
<gene>
    <name evidence="2" type="ORF">DWB61_16505</name>
</gene>
<keyword evidence="1" id="KW-0472">Membrane</keyword>
<name>A0A425XX37_9BACT</name>
<dbReference type="RefSeq" id="WP_125032009.1">
    <property type="nucleotide sequence ID" value="NZ_JAPXVP010000021.1"/>
</dbReference>
<dbReference type="InterPro" id="IPR007462">
    <property type="entry name" value="COV1-like"/>
</dbReference>
<accession>A0A425XX37</accession>
<keyword evidence="1" id="KW-1133">Transmembrane helix</keyword>
<feature type="transmembrane region" description="Helical" evidence="1">
    <location>
        <begin position="12"/>
        <end position="32"/>
    </location>
</feature>
<feature type="transmembrane region" description="Helical" evidence="1">
    <location>
        <begin position="52"/>
        <end position="72"/>
    </location>
</feature>
<evidence type="ECO:0000313" key="2">
    <source>
        <dbReference type="EMBL" id="RRG19199.1"/>
    </source>
</evidence>
<comment type="caution">
    <text evidence="2">The sequence shown here is derived from an EMBL/GenBank/DDBJ whole genome shotgun (WGS) entry which is preliminary data.</text>
</comment>
<dbReference type="PANTHER" id="PTHR31876">
    <property type="entry name" value="COV-LIKE PROTEIN 1"/>
    <property type="match status" value="1"/>
</dbReference>
<dbReference type="PANTHER" id="PTHR31876:SF26">
    <property type="entry name" value="PROTEIN LIKE COV 2"/>
    <property type="match status" value="1"/>
</dbReference>
<evidence type="ECO:0000313" key="3">
    <source>
        <dbReference type="Proteomes" id="UP000285794"/>
    </source>
</evidence>
<protein>
    <submittedName>
        <fullName evidence="2">DUF502 domain-containing protein</fullName>
    </submittedName>
</protein>
<dbReference type="AlphaFoldDB" id="A0A425XX37"/>
<dbReference type="Proteomes" id="UP000285794">
    <property type="component" value="Unassembled WGS sequence"/>
</dbReference>
<evidence type="ECO:0000256" key="1">
    <source>
        <dbReference type="SAM" id="Phobius"/>
    </source>
</evidence>
<reference evidence="2 3" key="1">
    <citation type="submission" date="2018-07" db="EMBL/GenBank/DDBJ databases">
        <title>Draft genome sequence of Ancylomarina sp. M1P.</title>
        <authorList>
            <person name="Yadav S."/>
            <person name="Villanueva L."/>
            <person name="Damste J.S.S."/>
        </authorList>
    </citation>
    <scope>NUCLEOTIDE SEQUENCE [LARGE SCALE GENOMIC DNA]</scope>
    <source>
        <strain evidence="2 3">M1P</strain>
    </source>
</reference>
<proteinExistence type="predicted"/>
<dbReference type="Pfam" id="PF04367">
    <property type="entry name" value="DUF502"/>
    <property type="match status" value="1"/>
</dbReference>
<keyword evidence="3" id="KW-1185">Reference proteome</keyword>
<organism evidence="2 3">
    <name type="scientific">Ancylomarina euxinus</name>
    <dbReference type="NCBI Taxonomy" id="2283627"/>
    <lineage>
        <taxon>Bacteria</taxon>
        <taxon>Pseudomonadati</taxon>
        <taxon>Bacteroidota</taxon>
        <taxon>Bacteroidia</taxon>
        <taxon>Marinilabiliales</taxon>
        <taxon>Marinifilaceae</taxon>
        <taxon>Ancylomarina</taxon>
    </lineage>
</organism>
<sequence length="195" mass="22017">MKKLVNYFFQGILYIAPIGITSYIIYLIFSFIDNLVNKTFHKLFDIDIPGLGIFVMALLLVLTGILGQSIIARPFQLLFKRLLDKVPLLKVIYSAFNDLFSAFVGKGKKFNRPVLVLVNPISNLEKIGFLTEEDLTKLNEKEKVAVYFPHSYNFSGELFIVPRTQIKTIDISPTEAMKFIISGGVSGLSNQEQES</sequence>